<dbReference type="SUPFAM" id="SSF109604">
    <property type="entry name" value="HD-domain/PDEase-like"/>
    <property type="match status" value="1"/>
</dbReference>
<dbReference type="GO" id="GO:0005634">
    <property type="term" value="C:nucleus"/>
    <property type="evidence" value="ECO:0007669"/>
    <property type="project" value="TreeGrafter"/>
</dbReference>
<dbReference type="CDD" id="cd00077">
    <property type="entry name" value="HDc"/>
    <property type="match status" value="1"/>
</dbReference>
<dbReference type="PANTHER" id="PTHR11373">
    <property type="entry name" value="DEOXYNUCLEOSIDE TRIPHOSPHATE TRIPHOSPHOHYDROLASE"/>
    <property type="match status" value="1"/>
</dbReference>
<dbReference type="Proteomes" id="UP000887577">
    <property type="component" value="Unplaced"/>
</dbReference>
<evidence type="ECO:0000256" key="1">
    <source>
        <dbReference type="ARBA" id="ARBA00005776"/>
    </source>
</evidence>
<keyword evidence="3" id="KW-1185">Reference proteome</keyword>
<organism evidence="3 4">
    <name type="scientific">Panagrolaimus superbus</name>
    <dbReference type="NCBI Taxonomy" id="310955"/>
    <lineage>
        <taxon>Eukaryota</taxon>
        <taxon>Metazoa</taxon>
        <taxon>Ecdysozoa</taxon>
        <taxon>Nematoda</taxon>
        <taxon>Chromadorea</taxon>
        <taxon>Rhabditida</taxon>
        <taxon>Tylenchina</taxon>
        <taxon>Panagrolaimomorpha</taxon>
        <taxon>Panagrolaimoidea</taxon>
        <taxon>Panagrolaimidae</taxon>
        <taxon>Panagrolaimus</taxon>
    </lineage>
</organism>
<dbReference type="WBParaSite" id="PSU_v2.g16211.t1">
    <property type="protein sequence ID" value="PSU_v2.g16211.t1"/>
    <property type="gene ID" value="PSU_v2.g16211"/>
</dbReference>
<dbReference type="GO" id="GO:0008832">
    <property type="term" value="F:dGTPase activity"/>
    <property type="evidence" value="ECO:0007669"/>
    <property type="project" value="TreeGrafter"/>
</dbReference>
<dbReference type="GO" id="GO:0006203">
    <property type="term" value="P:dGTP catabolic process"/>
    <property type="evidence" value="ECO:0007669"/>
    <property type="project" value="TreeGrafter"/>
</dbReference>
<dbReference type="InterPro" id="IPR050135">
    <property type="entry name" value="dGTPase-like"/>
</dbReference>
<dbReference type="AlphaFoldDB" id="A0A914YAA2"/>
<dbReference type="PROSITE" id="PS51831">
    <property type="entry name" value="HD"/>
    <property type="match status" value="1"/>
</dbReference>
<dbReference type="InterPro" id="IPR006674">
    <property type="entry name" value="HD_domain"/>
</dbReference>
<evidence type="ECO:0000313" key="4">
    <source>
        <dbReference type="WBParaSite" id="PSU_v2.g16211.t1"/>
    </source>
</evidence>
<evidence type="ECO:0000313" key="3">
    <source>
        <dbReference type="Proteomes" id="UP000887577"/>
    </source>
</evidence>
<dbReference type="Gene3D" id="1.10.3210.10">
    <property type="entry name" value="Hypothetical protein af1432"/>
    <property type="match status" value="1"/>
</dbReference>
<name>A0A914YAA2_9BILA</name>
<accession>A0A914YAA2</accession>
<reference evidence="4" key="1">
    <citation type="submission" date="2022-11" db="UniProtKB">
        <authorList>
            <consortium name="WormBaseParasite"/>
        </authorList>
    </citation>
    <scope>IDENTIFICATION</scope>
</reference>
<evidence type="ECO:0000259" key="2">
    <source>
        <dbReference type="PROSITE" id="PS51831"/>
    </source>
</evidence>
<dbReference type="Pfam" id="PF01966">
    <property type="entry name" value="HD"/>
    <property type="match status" value="1"/>
</dbReference>
<dbReference type="SMART" id="SM00471">
    <property type="entry name" value="HDc"/>
    <property type="match status" value="1"/>
</dbReference>
<feature type="domain" description="HD" evidence="2">
    <location>
        <begin position="61"/>
        <end position="208"/>
    </location>
</feature>
<dbReference type="InterPro" id="IPR003607">
    <property type="entry name" value="HD/PDEase_dom"/>
</dbReference>
<protein>
    <submittedName>
        <fullName evidence="4">HD domain-containing protein</fullName>
    </submittedName>
</protein>
<comment type="similarity">
    <text evidence="1">Belongs to the SAMHD1 family.</text>
</comment>
<dbReference type="PANTHER" id="PTHR11373:SF4">
    <property type="entry name" value="DEOXYNUCLEOSIDE TRIPHOSPHATE TRIPHOSPHOHYDROLASE SAMHD1"/>
    <property type="match status" value="1"/>
</dbReference>
<proteinExistence type="inferred from homology"/>
<sequence>MPVDWDPNSQCMMQFNNGSSGVISLPKVFKGLIDTPEFQRLRYIKQLGPTFLVFPNADHSRFVHSLGTASFAFQFMMELRKQCYNAKKMVTGNDIIAVTLAALCHDLGHGPFSHMYEEVFAVDVHERHETLSIKIFDKILKDHPDVKEAFKEYFDEKTFNLVRQLIDPPEYCKTEREWPLLVGKEKAFLFSIVSNSLNGLDVDKLDYLIRDSERSGIPVSISKNVVKLLFDSAQIVKHPDHEFTWIAFPEKYTGNVISIFEARKRLHEELYNHRVIVAISELIKQALQCVGDELEILGSNNNPIKLKDCTSDLNAYLKLNDSIIDLIINSPSTEPKMLEAKMIIKNIELRKFPRVIAKLDNLNVKDNNEFENEVRKAILELEIVDDSQLITVIKVFHFGKGYHNPIGDVLFYVRNSDALVRHADDISCYRTCLFVFAQAGCSDDDARAIYERLLLFAEKKGLQAPTKLCT</sequence>